<dbReference type="Proteomes" id="UP000264719">
    <property type="component" value="Unassembled WGS sequence"/>
</dbReference>
<proteinExistence type="inferred from homology"/>
<evidence type="ECO:0000313" key="3">
    <source>
        <dbReference type="EMBL" id="HAR53569.1"/>
    </source>
</evidence>
<evidence type="ECO:0000256" key="1">
    <source>
        <dbReference type="ARBA" id="ARBA00008520"/>
    </source>
</evidence>
<dbReference type="AlphaFoldDB" id="A0A348WGA7"/>
<organism evidence="3 4">
    <name type="scientific">Roseovarius nubinhibens</name>
    <dbReference type="NCBI Taxonomy" id="314263"/>
    <lineage>
        <taxon>Bacteria</taxon>
        <taxon>Pseudomonadati</taxon>
        <taxon>Pseudomonadota</taxon>
        <taxon>Alphaproteobacteria</taxon>
        <taxon>Rhodobacterales</taxon>
        <taxon>Roseobacteraceae</taxon>
        <taxon>Roseovarius</taxon>
    </lineage>
</organism>
<comment type="caution">
    <text evidence="3">The sequence shown here is derived from an EMBL/GenBank/DDBJ whole genome shotgun (WGS) entry which is preliminary data.</text>
</comment>
<protein>
    <submittedName>
        <fullName evidence="3">ABC transporter substrate-binding protein</fullName>
    </submittedName>
</protein>
<dbReference type="PANTHER" id="PTHR43649">
    <property type="entry name" value="ARABINOSE-BINDING PROTEIN-RELATED"/>
    <property type="match status" value="1"/>
</dbReference>
<name>A0A348WGA7_9RHOB</name>
<evidence type="ECO:0000256" key="2">
    <source>
        <dbReference type="SAM" id="SignalP"/>
    </source>
</evidence>
<dbReference type="InterPro" id="IPR050490">
    <property type="entry name" value="Bact_solute-bd_prot1"/>
</dbReference>
<comment type="similarity">
    <text evidence="1">Belongs to the bacterial solute-binding protein 1 family.</text>
</comment>
<feature type="signal peptide" evidence="2">
    <location>
        <begin position="1"/>
        <end position="22"/>
    </location>
</feature>
<feature type="non-terminal residue" evidence="3">
    <location>
        <position position="267"/>
    </location>
</feature>
<dbReference type="Gene3D" id="3.40.190.10">
    <property type="entry name" value="Periplasmic binding protein-like II"/>
    <property type="match status" value="1"/>
</dbReference>
<dbReference type="PANTHER" id="PTHR43649:SF31">
    <property type="entry name" value="SN-GLYCEROL-3-PHOSPHATE-BINDING PERIPLASMIC PROTEIN UGPB"/>
    <property type="match status" value="1"/>
</dbReference>
<dbReference type="EMBL" id="DMVW01000164">
    <property type="protein sequence ID" value="HAR53569.1"/>
    <property type="molecule type" value="Genomic_DNA"/>
</dbReference>
<sequence length="267" mass="28966">MKNLYIGAASTAFALIANTAAAEVEISWWHAMGGALGETVNQIAEDFNASQDEYKITPVFKGTYEEALTAGIAAFRAGEQPNVLQVFDAGAATVIGAQGATVPVQDLLTDNGVAFNIEDYISGVRYFYADADGKMIGMPFNSSSPVMYFNVDALEKAGVEAPKTWEEFQTVTAPALKDAGYVALSQSHLPWIFTENFHSRHNLPFATNDNGYTGSDGTEILVNNDAIKAHFTAVTDWQDKGYFEWFGTGWGDNQTPFEEGKVAIWLG</sequence>
<feature type="chain" id="PRO_5016748932" evidence="2">
    <location>
        <begin position="23"/>
        <end position="267"/>
    </location>
</feature>
<accession>A0A348WGA7</accession>
<dbReference type="SUPFAM" id="SSF53850">
    <property type="entry name" value="Periplasmic binding protein-like II"/>
    <property type="match status" value="1"/>
</dbReference>
<reference evidence="3 4" key="1">
    <citation type="journal article" date="2018" name="Nat. Biotechnol.">
        <title>A standardized bacterial taxonomy based on genome phylogeny substantially revises the tree of life.</title>
        <authorList>
            <person name="Parks D.H."/>
            <person name="Chuvochina M."/>
            <person name="Waite D.W."/>
            <person name="Rinke C."/>
            <person name="Skarshewski A."/>
            <person name="Chaumeil P.A."/>
            <person name="Hugenholtz P."/>
        </authorList>
    </citation>
    <scope>NUCLEOTIDE SEQUENCE [LARGE SCALE GENOMIC DNA]</scope>
    <source>
        <strain evidence="3">UBA9169</strain>
    </source>
</reference>
<gene>
    <name evidence="3" type="ORF">DCS45_17095</name>
</gene>
<keyword evidence="2" id="KW-0732">Signal</keyword>
<evidence type="ECO:0000313" key="4">
    <source>
        <dbReference type="Proteomes" id="UP000264719"/>
    </source>
</evidence>